<sequence length="215" mass="23137">MLPDAFTARTPEQARLLLAEDTVNVLGPLVPQALSASEVARRCGRPLKTTHHHLTRLLGAGLVVVAGERPRDGRPIKLYRAVARTFRVPFALTPHATVEDLLSRVGTLFVQEVTHELARLFAGDSGTELLVATDALGQLGMSVAPQALKTPPPHGAVGNMGRRTLTPQSQRELERRLRDLLAWVDEQAAADQAVPGAQPCLLGLLFTPVQGGHEP</sequence>
<organism evidence="2 3">
    <name type="scientific">Deinococcus multiflagellatus</name>
    <dbReference type="NCBI Taxonomy" id="1656887"/>
    <lineage>
        <taxon>Bacteria</taxon>
        <taxon>Thermotogati</taxon>
        <taxon>Deinococcota</taxon>
        <taxon>Deinococci</taxon>
        <taxon>Deinococcales</taxon>
        <taxon>Deinococcaceae</taxon>
        <taxon>Deinococcus</taxon>
    </lineage>
</organism>
<dbReference type="Proteomes" id="UP001596317">
    <property type="component" value="Unassembled WGS sequence"/>
</dbReference>
<dbReference type="CDD" id="cd00090">
    <property type="entry name" value="HTH_ARSR"/>
    <property type="match status" value="1"/>
</dbReference>
<evidence type="ECO:0000313" key="2">
    <source>
        <dbReference type="EMBL" id="MFC6660509.1"/>
    </source>
</evidence>
<feature type="region of interest" description="Disordered" evidence="1">
    <location>
        <begin position="150"/>
        <end position="169"/>
    </location>
</feature>
<dbReference type="EMBL" id="JBHSWB010000001">
    <property type="protein sequence ID" value="MFC6660509.1"/>
    <property type="molecule type" value="Genomic_DNA"/>
</dbReference>
<protein>
    <submittedName>
        <fullName evidence="2">ArsR/SmtB family transcription factor</fullName>
    </submittedName>
</protein>
<dbReference type="SUPFAM" id="SSF46785">
    <property type="entry name" value="Winged helix' DNA-binding domain"/>
    <property type="match status" value="1"/>
</dbReference>
<reference evidence="3" key="1">
    <citation type="journal article" date="2019" name="Int. J. Syst. Evol. Microbiol.">
        <title>The Global Catalogue of Microorganisms (GCM) 10K type strain sequencing project: providing services to taxonomists for standard genome sequencing and annotation.</title>
        <authorList>
            <consortium name="The Broad Institute Genomics Platform"/>
            <consortium name="The Broad Institute Genome Sequencing Center for Infectious Disease"/>
            <person name="Wu L."/>
            <person name="Ma J."/>
        </authorList>
    </citation>
    <scope>NUCLEOTIDE SEQUENCE [LARGE SCALE GENOMIC DNA]</scope>
    <source>
        <strain evidence="3">CCUG 63830</strain>
    </source>
</reference>
<name>A0ABW1ZJ94_9DEIO</name>
<dbReference type="InterPro" id="IPR011991">
    <property type="entry name" value="ArsR-like_HTH"/>
</dbReference>
<proteinExistence type="predicted"/>
<dbReference type="InterPro" id="IPR036390">
    <property type="entry name" value="WH_DNA-bd_sf"/>
</dbReference>
<accession>A0ABW1ZJ94</accession>
<dbReference type="InterPro" id="IPR036388">
    <property type="entry name" value="WH-like_DNA-bd_sf"/>
</dbReference>
<keyword evidence="3" id="KW-1185">Reference proteome</keyword>
<dbReference type="Pfam" id="PF12840">
    <property type="entry name" value="HTH_20"/>
    <property type="match status" value="1"/>
</dbReference>
<dbReference type="Gene3D" id="1.10.10.10">
    <property type="entry name" value="Winged helix-like DNA-binding domain superfamily/Winged helix DNA-binding domain"/>
    <property type="match status" value="1"/>
</dbReference>
<comment type="caution">
    <text evidence="2">The sequence shown here is derived from an EMBL/GenBank/DDBJ whole genome shotgun (WGS) entry which is preliminary data.</text>
</comment>
<evidence type="ECO:0000313" key="3">
    <source>
        <dbReference type="Proteomes" id="UP001596317"/>
    </source>
</evidence>
<evidence type="ECO:0000256" key="1">
    <source>
        <dbReference type="SAM" id="MobiDB-lite"/>
    </source>
</evidence>
<dbReference type="RefSeq" id="WP_224606532.1">
    <property type="nucleotide sequence ID" value="NZ_JAIQXV010000004.1"/>
</dbReference>
<gene>
    <name evidence="2" type="ORF">ACFP90_09175</name>
</gene>